<dbReference type="CDD" id="cd07737">
    <property type="entry name" value="YcbL-like_MBL-fold"/>
    <property type="match status" value="1"/>
</dbReference>
<dbReference type="SUPFAM" id="SSF56281">
    <property type="entry name" value="Metallo-hydrolase/oxidoreductase"/>
    <property type="match status" value="1"/>
</dbReference>
<evidence type="ECO:0000256" key="3">
    <source>
        <dbReference type="ARBA" id="ARBA00022801"/>
    </source>
</evidence>
<dbReference type="InterPro" id="IPR051453">
    <property type="entry name" value="MBL_Glyoxalase_II"/>
</dbReference>
<name>E0TIC8_PARBH</name>
<evidence type="ECO:0000256" key="4">
    <source>
        <dbReference type="ARBA" id="ARBA00022833"/>
    </source>
</evidence>
<accession>E0TIC8</accession>
<dbReference type="InterPro" id="IPR036866">
    <property type="entry name" value="RibonucZ/Hydroxyglut_hydro"/>
</dbReference>
<organism evidence="6 7">
    <name type="scientific">Parvularcula bermudensis (strain ATCC BAA-594 / HTCC2503 / KCTC 12087)</name>
    <dbReference type="NCBI Taxonomy" id="314260"/>
    <lineage>
        <taxon>Bacteria</taxon>
        <taxon>Pseudomonadati</taxon>
        <taxon>Pseudomonadota</taxon>
        <taxon>Alphaproteobacteria</taxon>
        <taxon>Parvularculales</taxon>
        <taxon>Parvularculaceae</taxon>
        <taxon>Parvularcula</taxon>
    </lineage>
</organism>
<dbReference type="OrthoDB" id="9802991at2"/>
<dbReference type="Pfam" id="PF00753">
    <property type="entry name" value="Lactamase_B"/>
    <property type="match status" value="1"/>
</dbReference>
<dbReference type="HOGENOM" id="CLU_030571_5_0_5"/>
<reference evidence="7" key="1">
    <citation type="submission" date="2010-08" db="EMBL/GenBank/DDBJ databases">
        <title>Genome sequence of Parvularcula bermudensis HTCC2503.</title>
        <authorList>
            <person name="Kang D.-M."/>
            <person name="Oh H.-M."/>
            <person name="Cho J.-C."/>
        </authorList>
    </citation>
    <scope>NUCLEOTIDE SEQUENCE [LARGE SCALE GENOMIC DNA]</scope>
    <source>
        <strain evidence="7">ATCC BAA-594 / HTCC2503 / KCTC 12087</strain>
    </source>
</reference>
<dbReference type="KEGG" id="pbr:PB2503_08284"/>
<dbReference type="RefSeq" id="WP_013300686.1">
    <property type="nucleotide sequence ID" value="NC_014414.1"/>
</dbReference>
<evidence type="ECO:0000256" key="1">
    <source>
        <dbReference type="ARBA" id="ARBA00001947"/>
    </source>
</evidence>
<protein>
    <submittedName>
        <fullName evidence="6">Glyoxalase II family protein</fullName>
    </submittedName>
</protein>
<dbReference type="InterPro" id="IPR001279">
    <property type="entry name" value="Metallo-B-lactamas"/>
</dbReference>
<proteinExistence type="predicted"/>
<keyword evidence="7" id="KW-1185">Reference proteome</keyword>
<dbReference type="EMBL" id="CP002156">
    <property type="protein sequence ID" value="ADM09712.1"/>
    <property type="molecule type" value="Genomic_DNA"/>
</dbReference>
<dbReference type="eggNOG" id="COG0491">
    <property type="taxonomic scope" value="Bacteria"/>
</dbReference>
<keyword evidence="2" id="KW-0479">Metal-binding</keyword>
<dbReference type="STRING" id="314260.PB2503_08284"/>
<evidence type="ECO:0000259" key="5">
    <source>
        <dbReference type="SMART" id="SM00849"/>
    </source>
</evidence>
<reference evidence="6 7" key="2">
    <citation type="journal article" date="2011" name="J. Bacteriol.">
        <title>Complete genome sequence of strain HTCC2503T of Parvularcula bermudensis, the type species of the order "Parvularculales" in the class Alphaproteobacteria.</title>
        <authorList>
            <person name="Oh H.M."/>
            <person name="Kang I."/>
            <person name="Vergin K.L."/>
            <person name="Kang D."/>
            <person name="Rhee K.H."/>
            <person name="Giovannoni S.J."/>
            <person name="Cho J.C."/>
        </authorList>
    </citation>
    <scope>NUCLEOTIDE SEQUENCE [LARGE SCALE GENOMIC DNA]</scope>
    <source>
        <strain evidence="7">ATCC BAA-594 / HTCC2503 / KCTC 12087</strain>
    </source>
</reference>
<dbReference type="PANTHER" id="PTHR46233">
    <property type="entry name" value="HYDROXYACYLGLUTATHIONE HYDROLASE GLOC"/>
    <property type="match status" value="1"/>
</dbReference>
<dbReference type="SMART" id="SM00849">
    <property type="entry name" value="Lactamase_B"/>
    <property type="match status" value="1"/>
</dbReference>
<evidence type="ECO:0000313" key="7">
    <source>
        <dbReference type="Proteomes" id="UP000001302"/>
    </source>
</evidence>
<evidence type="ECO:0000313" key="6">
    <source>
        <dbReference type="EMBL" id="ADM09712.1"/>
    </source>
</evidence>
<dbReference type="AlphaFoldDB" id="E0TIC8"/>
<keyword evidence="3" id="KW-0378">Hydrolase</keyword>
<keyword evidence="4" id="KW-0862">Zinc</keyword>
<sequence>MTDSAPFDVKIVPVTPFQQNCSLVKAKDGACAVIDPGGEIDRLLQEVEAWGGRVEKIWLTHGHLDHAAGAMEMKTKTGAPIEGAHPEEAFWLDQMAAQAQMLGGGGGFGTDRVVPDRWLDDGDQVTLSNLAFDVLFTPGHTPGHVVFYHSGAKLAFVGDVLFHGSIGRTDFPRGDHATLIASITEKLWPLGPDVRFVPGHGPMSTFGEERRSNPFVADKVVGSAGENRQGPG</sequence>
<gene>
    <name evidence="6" type="ordered locus">PB2503_08284</name>
</gene>
<evidence type="ECO:0000256" key="2">
    <source>
        <dbReference type="ARBA" id="ARBA00022723"/>
    </source>
</evidence>
<dbReference type="Proteomes" id="UP000001302">
    <property type="component" value="Chromosome"/>
</dbReference>
<dbReference type="PANTHER" id="PTHR46233:SF3">
    <property type="entry name" value="HYDROXYACYLGLUTATHIONE HYDROLASE GLOC"/>
    <property type="match status" value="1"/>
</dbReference>
<dbReference type="Gene3D" id="3.60.15.10">
    <property type="entry name" value="Ribonuclease Z/Hydroxyacylglutathione hydrolase-like"/>
    <property type="match status" value="1"/>
</dbReference>
<feature type="domain" description="Metallo-beta-lactamase" evidence="5">
    <location>
        <begin position="18"/>
        <end position="200"/>
    </location>
</feature>
<dbReference type="GO" id="GO:0016787">
    <property type="term" value="F:hydrolase activity"/>
    <property type="evidence" value="ECO:0007669"/>
    <property type="project" value="UniProtKB-KW"/>
</dbReference>
<comment type="cofactor">
    <cofactor evidence="1">
        <name>Zn(2+)</name>
        <dbReference type="ChEBI" id="CHEBI:29105"/>
    </cofactor>
</comment>
<dbReference type="GO" id="GO:0046872">
    <property type="term" value="F:metal ion binding"/>
    <property type="evidence" value="ECO:0007669"/>
    <property type="project" value="UniProtKB-KW"/>
</dbReference>